<dbReference type="EMBL" id="FRAR01000012">
    <property type="protein sequence ID" value="SHK39958.1"/>
    <property type="molecule type" value="Genomic_DNA"/>
</dbReference>
<dbReference type="RefSeq" id="WP_072913142.1">
    <property type="nucleotide sequence ID" value="NZ_FRAR01000012.1"/>
</dbReference>
<protein>
    <submittedName>
        <fullName evidence="2">EDD domain protein, DegV family</fullName>
    </submittedName>
</protein>
<dbReference type="InterPro" id="IPR043168">
    <property type="entry name" value="DegV_C"/>
</dbReference>
<dbReference type="InterPro" id="IPR050270">
    <property type="entry name" value="DegV_domain_contain"/>
</dbReference>
<dbReference type="GO" id="GO:0008289">
    <property type="term" value="F:lipid binding"/>
    <property type="evidence" value="ECO:0007669"/>
    <property type="project" value="UniProtKB-KW"/>
</dbReference>
<proteinExistence type="predicted"/>
<dbReference type="Gene3D" id="3.40.50.10170">
    <property type="match status" value="1"/>
</dbReference>
<dbReference type="Proteomes" id="UP000183997">
    <property type="component" value="Unassembled WGS sequence"/>
</dbReference>
<organism evidence="2 3">
    <name type="scientific">Desulforamulus aeronauticus DSM 10349</name>
    <dbReference type="NCBI Taxonomy" id="1121421"/>
    <lineage>
        <taxon>Bacteria</taxon>
        <taxon>Bacillati</taxon>
        <taxon>Bacillota</taxon>
        <taxon>Clostridia</taxon>
        <taxon>Eubacteriales</taxon>
        <taxon>Peptococcaceae</taxon>
        <taxon>Desulforamulus</taxon>
    </lineage>
</organism>
<dbReference type="STRING" id="1121421.SAMN02745123_01737"/>
<dbReference type="NCBIfam" id="TIGR00762">
    <property type="entry name" value="DegV"/>
    <property type="match status" value="1"/>
</dbReference>
<dbReference type="Gene3D" id="3.30.1180.10">
    <property type="match status" value="1"/>
</dbReference>
<dbReference type="InterPro" id="IPR003797">
    <property type="entry name" value="DegV"/>
</dbReference>
<dbReference type="OrthoDB" id="9780216at2"/>
<reference evidence="3" key="1">
    <citation type="submission" date="2016-11" db="EMBL/GenBank/DDBJ databases">
        <authorList>
            <person name="Varghese N."/>
            <person name="Submissions S."/>
        </authorList>
    </citation>
    <scope>NUCLEOTIDE SEQUENCE [LARGE SCALE GENOMIC DNA]</scope>
    <source>
        <strain evidence="3">DSM 10349</strain>
    </source>
</reference>
<dbReference type="Pfam" id="PF02645">
    <property type="entry name" value="DegV"/>
    <property type="match status" value="1"/>
</dbReference>
<dbReference type="PANTHER" id="PTHR33434:SF2">
    <property type="entry name" value="FATTY ACID-BINDING PROTEIN TM_1468"/>
    <property type="match status" value="1"/>
</dbReference>
<dbReference type="PROSITE" id="PS51482">
    <property type="entry name" value="DEGV"/>
    <property type="match status" value="1"/>
</dbReference>
<evidence type="ECO:0000313" key="2">
    <source>
        <dbReference type="EMBL" id="SHK39958.1"/>
    </source>
</evidence>
<accession>A0A1M6S5Z5</accession>
<evidence type="ECO:0000256" key="1">
    <source>
        <dbReference type="ARBA" id="ARBA00023121"/>
    </source>
</evidence>
<keyword evidence="3" id="KW-1185">Reference proteome</keyword>
<dbReference type="AlphaFoldDB" id="A0A1M6S5Z5"/>
<dbReference type="PANTHER" id="PTHR33434">
    <property type="entry name" value="DEGV DOMAIN-CONTAINING PROTEIN DR_1986-RELATED"/>
    <property type="match status" value="1"/>
</dbReference>
<keyword evidence="1" id="KW-0446">Lipid-binding</keyword>
<name>A0A1M6S5Z5_9FIRM</name>
<gene>
    <name evidence="2" type="ORF">SAMN02745123_01737</name>
</gene>
<evidence type="ECO:0000313" key="3">
    <source>
        <dbReference type="Proteomes" id="UP000183997"/>
    </source>
</evidence>
<sequence length="286" mass="31613">MAIKIVTDSTSYMPDHLRDEYELSVVSLGVTIDSETFREEDIENSSFYDRMAKAKSIPTSSQPTPQEFYNVFENHIKDNHAVVGIFLSSAMSGTYSTACMVKNMLLEKYPSARIEIVDSRSNCLELGFAVLAAARAAKADKSMEEVLAQAQFVMNRSRFLFVPDTLQYLQKGGRIGGAAALLGSLLQIRPILTVIDGKTALLSKVRKKERAVQEISKIFLSDIEQRGLGEAAIHHINFPREAQNLAQQLAEKTGTVLPVYPIGPVIGLHVGPGTLGIVYYTREKRD</sequence>
<dbReference type="SUPFAM" id="SSF82549">
    <property type="entry name" value="DAK1/DegV-like"/>
    <property type="match status" value="1"/>
</dbReference>